<proteinExistence type="predicted"/>
<evidence type="ECO:0000313" key="3">
    <source>
        <dbReference type="Proteomes" id="UP000037594"/>
    </source>
</evidence>
<organism evidence="2 3">
    <name type="scientific">Mycolicibacterium conceptionense</name>
    <dbReference type="NCBI Taxonomy" id="451644"/>
    <lineage>
        <taxon>Bacteria</taxon>
        <taxon>Bacillati</taxon>
        <taxon>Actinomycetota</taxon>
        <taxon>Actinomycetes</taxon>
        <taxon>Mycobacteriales</taxon>
        <taxon>Mycobacteriaceae</taxon>
        <taxon>Mycolicibacterium</taxon>
    </lineage>
</organism>
<comment type="caution">
    <text evidence="2">The sequence shown here is derived from an EMBL/GenBank/DDBJ whole genome shotgun (WGS) entry which is preliminary data.</text>
</comment>
<dbReference type="Proteomes" id="UP000037594">
    <property type="component" value="Unassembled WGS sequence"/>
</dbReference>
<dbReference type="PATRIC" id="fig|451644.5.peg.4703"/>
<evidence type="ECO:0000313" key="2">
    <source>
        <dbReference type="EMBL" id="KMV15924.1"/>
    </source>
</evidence>
<dbReference type="AlphaFoldDB" id="A0A0J8WSE0"/>
<name>A0A0J8WSE0_9MYCO</name>
<gene>
    <name evidence="2" type="ORF">ACT17_22775</name>
</gene>
<reference evidence="2 3" key="1">
    <citation type="submission" date="2015-06" db="EMBL/GenBank/DDBJ databases">
        <title>Genome sequence of Mycobacterium conceptionense strain MLE.</title>
        <authorList>
            <person name="Greninger A.L."/>
            <person name="Cunningham G."/>
            <person name="Chiu C.Y."/>
            <person name="Miller S."/>
        </authorList>
    </citation>
    <scope>NUCLEOTIDE SEQUENCE [LARGE SCALE GENOMIC DNA]</scope>
    <source>
        <strain evidence="2 3">MLE</strain>
    </source>
</reference>
<accession>A0A0J8WSE0</accession>
<protein>
    <submittedName>
        <fullName evidence="2">Uncharacterized protein</fullName>
    </submittedName>
</protein>
<evidence type="ECO:0000256" key="1">
    <source>
        <dbReference type="SAM" id="MobiDB-lite"/>
    </source>
</evidence>
<dbReference type="EMBL" id="LFOD01000025">
    <property type="protein sequence ID" value="KMV15924.1"/>
    <property type="molecule type" value="Genomic_DNA"/>
</dbReference>
<sequence length="181" mass="19467">MPSAPVLTHRGGANKTAINALLCGDPGGGKTYGTCIHSFVEELVRRGRMSDTVIDGEVVEPLRELPAGSHTQLPPSRTQDPQPPLDRPEYRKAAADVPAPIRMTTYVAMEHLLESNPVAFIELVYLARDPQHELFPGTREVIESLALLDAFGKLHTTVRSVVLAAAAGNGLDIELLPIGAF</sequence>
<feature type="region of interest" description="Disordered" evidence="1">
    <location>
        <begin position="61"/>
        <end position="93"/>
    </location>
</feature>
<feature type="compositionally biased region" description="Polar residues" evidence="1">
    <location>
        <begin position="69"/>
        <end position="80"/>
    </location>
</feature>